<dbReference type="PANTHER" id="PTHR40124:SF1">
    <property type="entry name" value="DISAGGREGATASE RELATED REPEAT PROTEIN"/>
    <property type="match status" value="1"/>
</dbReference>
<gene>
    <name evidence="4" type="ORF">SAMN02745887_00410</name>
</gene>
<dbReference type="Pfam" id="PF06848">
    <property type="entry name" value="Disaggr_repeat"/>
    <property type="match status" value="1"/>
</dbReference>
<keyword evidence="5" id="KW-1185">Reference proteome</keyword>
<dbReference type="InterPro" id="IPR010671">
    <property type="entry name" value="Disaggr-rel_dom"/>
</dbReference>
<dbReference type="Proteomes" id="UP000186513">
    <property type="component" value="Unassembled WGS sequence"/>
</dbReference>
<evidence type="ECO:0000313" key="5">
    <source>
        <dbReference type="Proteomes" id="UP000186513"/>
    </source>
</evidence>
<dbReference type="Pfam" id="PF21294">
    <property type="entry name" value="Polysacc_lyase_14"/>
    <property type="match status" value="1"/>
</dbReference>
<dbReference type="PANTHER" id="PTHR40124">
    <property type="match status" value="1"/>
</dbReference>
<dbReference type="EMBL" id="FPKR01000002">
    <property type="protein sequence ID" value="SFZ71590.1"/>
    <property type="molecule type" value="Genomic_DNA"/>
</dbReference>
<proteinExistence type="predicted"/>
<feature type="domain" description="Polysaccharide lyase 14" evidence="3">
    <location>
        <begin position="303"/>
        <end position="467"/>
    </location>
</feature>
<evidence type="ECO:0000256" key="1">
    <source>
        <dbReference type="SAM" id="SignalP"/>
    </source>
</evidence>
<dbReference type="OrthoDB" id="7552220at2"/>
<feature type="domain" description="Disaggregatase-related" evidence="2">
    <location>
        <begin position="42"/>
        <end position="130"/>
    </location>
</feature>
<evidence type="ECO:0000259" key="3">
    <source>
        <dbReference type="Pfam" id="PF21294"/>
    </source>
</evidence>
<evidence type="ECO:0000259" key="2">
    <source>
        <dbReference type="Pfam" id="PF06848"/>
    </source>
</evidence>
<name>A0A1K2H5U5_9NEIS</name>
<reference evidence="4 5" key="1">
    <citation type="submission" date="2016-11" db="EMBL/GenBank/DDBJ databases">
        <authorList>
            <person name="Jaros S."/>
            <person name="Januszkiewicz K."/>
            <person name="Wedrychowicz H."/>
        </authorList>
    </citation>
    <scope>NUCLEOTIDE SEQUENCE [LARGE SCALE GENOMIC DNA]</scope>
    <source>
        <strain evidence="4 5">DSM 18899</strain>
    </source>
</reference>
<feature type="chain" id="PRO_5013289854" evidence="1">
    <location>
        <begin position="19"/>
        <end position="491"/>
    </location>
</feature>
<dbReference type="NCBIfam" id="NF033679">
    <property type="entry name" value="DNRLRE_dom"/>
    <property type="match status" value="1"/>
</dbReference>
<protein>
    <submittedName>
        <fullName evidence="4">Disaggregatase related repeat-containing protein</fullName>
    </submittedName>
</protein>
<dbReference type="Gene3D" id="2.60.120.200">
    <property type="match status" value="1"/>
</dbReference>
<sequence length="491" mass="54700">MRQLFRLVPLLMSAPLWAAPAGLVLTDDVVGPTCLNYLGMGKMPWEKPLGDWVDREGKLYGDKPYASQDIKPQRSRQMVELDLTALVRDWLSGKQPNHGVLLRALPGPLAGVLEFHSREASDLGGRPMLKLQWKNGERSRLAPAADTFLDCTSQASLGQRKDLKLSGRQPILMRFELPRAESELQSATLYLVSDVQYGSGARLGAFRVEPPFERASSKIEQGLAARYKRDAGLEKDPAVLFTSGFEEQLWMSRWSDYSLRSEASAVSTDPERGFAPLSGKALRVTLAKGKNLGLDLRYLFAKEGQAEPDEIYFRYYLRFASDWNPSLDGGKMPGIAGTYGRAGWGMRKTDGYNGWSARGGFNARPAEAKSVAGLTALNTYSYHADIRDASGDIWPWGKGPAALLENKRWYAVEQYLKLNTPGEKNGIMRAWVDGKLVMEKSDIRFRNTDALKIETVWLDVYHGGVSPSPHDMSLYLDNVVIARQYIGPMQP</sequence>
<dbReference type="AlphaFoldDB" id="A0A1K2H5U5"/>
<feature type="signal peptide" evidence="1">
    <location>
        <begin position="1"/>
        <end position="18"/>
    </location>
</feature>
<dbReference type="InterPro" id="IPR048958">
    <property type="entry name" value="Polysacc_lyase_14"/>
</dbReference>
<dbReference type="STRING" id="1121279.SAMN02745887_00410"/>
<keyword evidence="1" id="KW-0732">Signal</keyword>
<organism evidence="4 5">
    <name type="scientific">Chitinimonas taiwanensis DSM 18899</name>
    <dbReference type="NCBI Taxonomy" id="1121279"/>
    <lineage>
        <taxon>Bacteria</taxon>
        <taxon>Pseudomonadati</taxon>
        <taxon>Pseudomonadota</taxon>
        <taxon>Betaproteobacteria</taxon>
        <taxon>Neisseriales</taxon>
        <taxon>Chitinibacteraceae</taxon>
        <taxon>Chitinimonas</taxon>
    </lineage>
</organism>
<evidence type="ECO:0000313" key="4">
    <source>
        <dbReference type="EMBL" id="SFZ71590.1"/>
    </source>
</evidence>
<accession>A0A1K2H5U5</accession>